<dbReference type="Pfam" id="PF11140">
    <property type="entry name" value="DUF2913"/>
    <property type="match status" value="1"/>
</dbReference>
<evidence type="ECO:0000313" key="1">
    <source>
        <dbReference type="EMBL" id="TCL02201.1"/>
    </source>
</evidence>
<dbReference type="RefSeq" id="WP_132921176.1">
    <property type="nucleotide sequence ID" value="NZ_SJOI01000001.1"/>
</dbReference>
<reference evidence="1 2" key="1">
    <citation type="submission" date="2019-02" db="EMBL/GenBank/DDBJ databases">
        <title>Investigation of anaerobic lignin degradation for improved lignocellulosic biofuels.</title>
        <authorList>
            <person name="Deangelis K."/>
        </authorList>
    </citation>
    <scope>NUCLEOTIDE SEQUENCE [LARGE SCALE GENOMIC DNA]</scope>
    <source>
        <strain evidence="1 2">159R</strain>
    </source>
</reference>
<dbReference type="EMBL" id="SJOI01000001">
    <property type="protein sequence ID" value="TCL02201.1"/>
    <property type="molecule type" value="Genomic_DNA"/>
</dbReference>
<protein>
    <submittedName>
        <fullName evidence="1">DUF2913 family protein</fullName>
    </submittedName>
</protein>
<comment type="caution">
    <text evidence="1">The sequence shown here is derived from an EMBL/GenBank/DDBJ whole genome shotgun (WGS) entry which is preliminary data.</text>
</comment>
<proteinExistence type="predicted"/>
<dbReference type="AlphaFoldDB" id="A0A4R1N9K1"/>
<accession>A0A4R1N9K1</accession>
<evidence type="ECO:0000313" key="2">
    <source>
        <dbReference type="Proteomes" id="UP000294555"/>
    </source>
</evidence>
<dbReference type="OrthoDB" id="6590152at2"/>
<organism evidence="1 2">
    <name type="scientific">Sodalis ligni</name>
    <dbReference type="NCBI Taxonomy" id="2697027"/>
    <lineage>
        <taxon>Bacteria</taxon>
        <taxon>Pseudomonadati</taxon>
        <taxon>Pseudomonadota</taxon>
        <taxon>Gammaproteobacteria</taxon>
        <taxon>Enterobacterales</taxon>
        <taxon>Bruguierivoracaceae</taxon>
        <taxon>Sodalis</taxon>
    </lineage>
</organism>
<dbReference type="InterPro" id="IPR021316">
    <property type="entry name" value="DUF2913"/>
</dbReference>
<gene>
    <name evidence="1" type="ORF">EZJ58_0200</name>
</gene>
<dbReference type="Proteomes" id="UP000294555">
    <property type="component" value="Unassembled WGS sequence"/>
</dbReference>
<sequence length="210" mass="23048">MPSHQNQDLTEEVAGFLAHFSFCALVALNLARQDGRAGNTVSDHLFLMRWLEGAQRQKRFPREVAAEMLLLQRLGKKNGPPANLPKKLQHLWEICTGIRPQLSDVALLNTAIAQLKENGWLNELLSQAEWRQGIPTDIVHSGINAILAERLAIESAFSKNGMLMSPLEFLICGDAAAAINAFTDVSLTLSSTSEPQKFQLLPPVAAIKTA</sequence>
<name>A0A4R1N9K1_9GAMM</name>
<keyword evidence="2" id="KW-1185">Reference proteome</keyword>